<feature type="compositionally biased region" description="Basic and acidic residues" evidence="1">
    <location>
        <begin position="54"/>
        <end position="63"/>
    </location>
</feature>
<keyword evidence="3" id="KW-0449">Lipoprotein</keyword>
<proteinExistence type="predicted"/>
<accession>A0A089YRP7</accession>
<name>A0A089YRP7_9PSED</name>
<keyword evidence="2" id="KW-0732">Signal</keyword>
<evidence type="ECO:0000256" key="2">
    <source>
        <dbReference type="SAM" id="SignalP"/>
    </source>
</evidence>
<evidence type="ECO:0000313" key="4">
    <source>
        <dbReference type="Proteomes" id="UP000029499"/>
    </source>
</evidence>
<dbReference type="RefSeq" id="WP_043192344.1">
    <property type="nucleotide sequence ID" value="NZ_CP009533.1"/>
</dbReference>
<keyword evidence="4" id="KW-1185">Reference proteome</keyword>
<dbReference type="HOGENOM" id="CLU_2668261_0_0_6"/>
<dbReference type="OrthoDB" id="7006320at2"/>
<dbReference type="STRING" id="216142.LT40_17630"/>
<gene>
    <name evidence="3" type="ORF">LT40_17630</name>
</gene>
<evidence type="ECO:0000256" key="1">
    <source>
        <dbReference type="SAM" id="MobiDB-lite"/>
    </source>
</evidence>
<feature type="region of interest" description="Disordered" evidence="1">
    <location>
        <begin position="54"/>
        <end position="73"/>
    </location>
</feature>
<protein>
    <submittedName>
        <fullName evidence="3">Lipoprotein</fullName>
    </submittedName>
</protein>
<dbReference type="AlphaFoldDB" id="A0A089YRP7"/>
<dbReference type="PROSITE" id="PS51257">
    <property type="entry name" value="PROKAR_LIPOPROTEIN"/>
    <property type="match status" value="1"/>
</dbReference>
<feature type="signal peptide" evidence="2">
    <location>
        <begin position="1"/>
        <end position="24"/>
    </location>
</feature>
<dbReference type="EMBL" id="CP009533">
    <property type="protein sequence ID" value="AIS19118.1"/>
    <property type="molecule type" value="Genomic_DNA"/>
</dbReference>
<reference evidence="3 4" key="1">
    <citation type="journal article" date="2015" name="J. Biotechnol.">
        <title>Complete genome sequence of Pseudomonas rhizosphaerae IH5T (=DSM 16299T), a phosphate-solubilizing rhizobacterium for bacterial biofertilizer.</title>
        <authorList>
            <person name="Kwak Y."/>
            <person name="Jung B.K."/>
            <person name="Shin J.H."/>
        </authorList>
    </citation>
    <scope>NUCLEOTIDE SEQUENCE [LARGE SCALE GENOMIC DNA]</scope>
    <source>
        <strain evidence="3">DSM 16299</strain>
    </source>
</reference>
<evidence type="ECO:0000313" key="3">
    <source>
        <dbReference type="EMBL" id="AIS19118.1"/>
    </source>
</evidence>
<dbReference type="Proteomes" id="UP000029499">
    <property type="component" value="Chromosome"/>
</dbReference>
<sequence length="73" mass="7388">MPKAPTLALLVGLLAGCSGTPATSVDDGPAAIPGGCSQSQWQAESIPVVGKRMGPEALERYEPEQQAQAPGCP</sequence>
<feature type="chain" id="PRO_5001852189" evidence="2">
    <location>
        <begin position="25"/>
        <end position="73"/>
    </location>
</feature>
<organism evidence="3 4">
    <name type="scientific">Pseudomonas rhizosphaerae</name>
    <dbReference type="NCBI Taxonomy" id="216142"/>
    <lineage>
        <taxon>Bacteria</taxon>
        <taxon>Pseudomonadati</taxon>
        <taxon>Pseudomonadota</taxon>
        <taxon>Gammaproteobacteria</taxon>
        <taxon>Pseudomonadales</taxon>
        <taxon>Pseudomonadaceae</taxon>
        <taxon>Pseudomonas</taxon>
    </lineage>
</organism>
<dbReference type="KEGG" id="prh:LT40_17630"/>